<accession>A0ABU7L4X4</accession>
<evidence type="ECO:0000313" key="2">
    <source>
        <dbReference type="Proteomes" id="UP001336020"/>
    </source>
</evidence>
<proteinExistence type="predicted"/>
<evidence type="ECO:0008006" key="3">
    <source>
        <dbReference type="Google" id="ProtNLM"/>
    </source>
</evidence>
<dbReference type="EMBL" id="JAUTXY010000001">
    <property type="protein sequence ID" value="MEE2056584.1"/>
    <property type="molecule type" value="Genomic_DNA"/>
</dbReference>
<name>A0ABU7L4X4_9NOCA</name>
<evidence type="ECO:0000313" key="1">
    <source>
        <dbReference type="EMBL" id="MEE2056584.1"/>
    </source>
</evidence>
<organism evidence="1 2">
    <name type="scientific">Rhodococcus artemisiae</name>
    <dbReference type="NCBI Taxonomy" id="714159"/>
    <lineage>
        <taxon>Bacteria</taxon>
        <taxon>Bacillati</taxon>
        <taxon>Actinomycetota</taxon>
        <taxon>Actinomycetes</taxon>
        <taxon>Mycobacteriales</taxon>
        <taxon>Nocardiaceae</taxon>
        <taxon>Rhodococcus</taxon>
    </lineage>
</organism>
<comment type="caution">
    <text evidence="1">The sequence shown here is derived from an EMBL/GenBank/DDBJ whole genome shotgun (WGS) entry which is preliminary data.</text>
</comment>
<sequence length="248" mass="25128">MCNTIADPAPDSDETVLRAYNDAAAAAQDIHARWAREVAAVANRWASESWAASFTTSTGLDYLTAELKKTVQGLAERAEGFARQSLRSMQYVLDLPDGTPYDEVRRLYGVAQGTADDLAATTTRHAQLADVPGRMTVGVGALSLVAGVGVDYYGGGESLEQAVVSNSAGLATSIAAGALIGSAFPGVGTLGGALAGTVVGIFASGGVDHLYEDSSAGIMSTLDAGGSELVEAAISLKDLGVAVGGLVS</sequence>
<dbReference type="Proteomes" id="UP001336020">
    <property type="component" value="Unassembled WGS sequence"/>
</dbReference>
<protein>
    <recommendedName>
        <fullName evidence="3">WXG100 family type VII secretion target</fullName>
    </recommendedName>
</protein>
<reference evidence="1 2" key="1">
    <citation type="submission" date="2023-07" db="EMBL/GenBank/DDBJ databases">
        <authorList>
            <person name="Girao M."/>
            <person name="Carvalho M.F."/>
        </authorList>
    </citation>
    <scope>NUCLEOTIDE SEQUENCE [LARGE SCALE GENOMIC DNA]</scope>
    <source>
        <strain evidence="1 2">YIM65754</strain>
    </source>
</reference>
<dbReference type="RefSeq" id="WP_330131829.1">
    <property type="nucleotide sequence ID" value="NZ_JAUTXY010000001.1"/>
</dbReference>
<keyword evidence="2" id="KW-1185">Reference proteome</keyword>
<gene>
    <name evidence="1" type="ORF">Q7514_03450</name>
</gene>